<evidence type="ECO:0000313" key="2">
    <source>
        <dbReference type="EMBL" id="KAA6375812.1"/>
    </source>
</evidence>
<dbReference type="Proteomes" id="UP000324800">
    <property type="component" value="Unassembled WGS sequence"/>
</dbReference>
<gene>
    <name evidence="2" type="ORF">EZS28_028661</name>
</gene>
<feature type="non-terminal residue" evidence="2">
    <location>
        <position position="880"/>
    </location>
</feature>
<feature type="chain" id="PRO_5023893144" description="Right handed beta helix domain-containing protein" evidence="1">
    <location>
        <begin position="19"/>
        <end position="880"/>
    </location>
</feature>
<dbReference type="AlphaFoldDB" id="A0A5J4V087"/>
<feature type="signal peptide" evidence="1">
    <location>
        <begin position="1"/>
        <end position="18"/>
    </location>
</feature>
<proteinExistence type="predicted"/>
<protein>
    <recommendedName>
        <fullName evidence="4">Right handed beta helix domain-containing protein</fullName>
    </recommendedName>
</protein>
<evidence type="ECO:0000256" key="1">
    <source>
        <dbReference type="SAM" id="SignalP"/>
    </source>
</evidence>
<accession>A0A5J4V087</accession>
<name>A0A5J4V087_9EUKA</name>
<dbReference type="EMBL" id="SNRW01010971">
    <property type="protein sequence ID" value="KAA6375812.1"/>
    <property type="molecule type" value="Genomic_DNA"/>
</dbReference>
<evidence type="ECO:0000313" key="3">
    <source>
        <dbReference type="Proteomes" id="UP000324800"/>
    </source>
</evidence>
<dbReference type="SUPFAM" id="SSF51126">
    <property type="entry name" value="Pectin lyase-like"/>
    <property type="match status" value="2"/>
</dbReference>
<keyword evidence="1" id="KW-0732">Signal</keyword>
<dbReference type="InterPro" id="IPR011050">
    <property type="entry name" value="Pectin_lyase_fold/virulence"/>
</dbReference>
<organism evidence="2 3">
    <name type="scientific">Streblomastix strix</name>
    <dbReference type="NCBI Taxonomy" id="222440"/>
    <lineage>
        <taxon>Eukaryota</taxon>
        <taxon>Metamonada</taxon>
        <taxon>Preaxostyla</taxon>
        <taxon>Oxymonadida</taxon>
        <taxon>Streblomastigidae</taxon>
        <taxon>Streblomastix</taxon>
    </lineage>
</organism>
<evidence type="ECO:0008006" key="4">
    <source>
        <dbReference type="Google" id="ProtNLM"/>
    </source>
</evidence>
<comment type="caution">
    <text evidence="2">The sequence shown here is derived from an EMBL/GenBank/DDBJ whole genome shotgun (WGS) entry which is preliminary data.</text>
</comment>
<reference evidence="2 3" key="1">
    <citation type="submission" date="2019-03" db="EMBL/GenBank/DDBJ databases">
        <title>Single cell metagenomics reveals metabolic interactions within the superorganism composed of flagellate Streblomastix strix and complex community of Bacteroidetes bacteria on its surface.</title>
        <authorList>
            <person name="Treitli S.C."/>
            <person name="Kolisko M."/>
            <person name="Husnik F."/>
            <person name="Keeling P."/>
            <person name="Hampl V."/>
        </authorList>
    </citation>
    <scope>NUCLEOTIDE SEQUENCE [LARGE SCALE GENOMIC DNA]</scope>
    <source>
        <strain evidence="2">ST1C</strain>
    </source>
</reference>
<sequence>MHLLILIQCLFSIQLVRSLSDSEIKGTFESLDVGSSDWVQLLQASSWPGPSMIYMKFTYSSEGLNKLETFQFYDAQYFQYFEEGGVRNIPLFQTLNGHLQITLCQISNVTLEDCSLIKLTGPSSGISTTVSSVELNFCYFLNISLRNSPDFHPCCVILCRVTNISNYASFSVTIGNCMFVSISAGKTDDPTFQMTSASDYAPVMITYKEYPSVQTSECDCNVKFDDSLFISSHGSHTGAIDIRGEIGTVLFNHLLFSRTIAQDGFRYTPDAVYGNVIYVSGSDDIMRMASEYFYLCRSDSDTPKIAVQSSNDMGMFDYLIPDFQQTIVVSVTGSDSIGTGSQQYPLRTVESAVQISNPKKTEFVEKLVDLEEYPITVIIKAGYYIESNMKINSQRISLKGNGINSTFLRNDINSQFNPSVLIQIEPDNNHCKLDITDISFEQQFCDASTTDALILVQYGEVILLRCSFTQFDSSIAHHSPFIQLKEKGSALYDVTFNSGNFSQDTAAVDVVTEGGGQFYNCSFVNIKGAASLRVDLSYVYTGLLLQDCIFHNCTSLPSSSSLSGSTIIVTNTIRDDYSTNQVKIVLNSPVCAFTRCQFTGNTGKSEVKFLGKLMYVGFVQCNIDSTSISYDSLWTSTYWDEIKYYSFGGCSGSASNATLYINSTGLDSGTGTISNPLHSITQAINQKTQGGQSILTLQIGSGTWEDDGLMIGARSISLQGAGVNDTLLMNKITTRIWLACVIGGKLSIQNAGLRQASSSEYYGGMLILRGNGMIEFTNVVFKQREQVINQSSSTIYASAGNIDIIKCSFEKATFINRYDSAIHAATIYCENNFQLLSISQTNISQQYTSFVDPPTANVLRLQKDVEFGSGAIVILNASRL</sequence>